<keyword evidence="3" id="KW-1185">Reference proteome</keyword>
<reference evidence="2 3" key="1">
    <citation type="submission" date="2020-09" db="EMBL/GenBank/DDBJ databases">
        <title>Investigation of environmental microbe.</title>
        <authorList>
            <person name="Ou Y."/>
            <person name="Kang Q."/>
        </authorList>
    </citation>
    <scope>NUCLEOTIDE SEQUENCE [LARGE SCALE GENOMIC DNA]</scope>
    <source>
        <strain evidence="2 3">KJZ-9</strain>
    </source>
</reference>
<dbReference type="Gene3D" id="3.40.190.10">
    <property type="entry name" value="Periplasmic binding protein-like II"/>
    <property type="match status" value="1"/>
</dbReference>
<dbReference type="Proteomes" id="UP000516421">
    <property type="component" value="Chromosome"/>
</dbReference>
<dbReference type="AlphaFoldDB" id="A0A7H2BKD9"/>
<dbReference type="KEGG" id="rama:IDM48_01395"/>
<gene>
    <name evidence="2" type="ORF">IDM48_01395</name>
</gene>
<dbReference type="GO" id="GO:0043190">
    <property type="term" value="C:ATP-binding cassette (ABC) transporter complex"/>
    <property type="evidence" value="ECO:0007669"/>
    <property type="project" value="InterPro"/>
</dbReference>
<dbReference type="InterPro" id="IPR007210">
    <property type="entry name" value="ABC_Gly_betaine_transp_sub-bd"/>
</dbReference>
<dbReference type="CDD" id="cd13611">
    <property type="entry name" value="PBP2_YehZ"/>
    <property type="match status" value="1"/>
</dbReference>
<dbReference type="GO" id="GO:0022857">
    <property type="term" value="F:transmembrane transporter activity"/>
    <property type="evidence" value="ECO:0007669"/>
    <property type="project" value="InterPro"/>
</dbReference>
<feature type="domain" description="ABC-type glycine betaine transport system substrate-binding" evidence="1">
    <location>
        <begin position="50"/>
        <end position="319"/>
    </location>
</feature>
<dbReference type="Pfam" id="PF04069">
    <property type="entry name" value="OpuAC"/>
    <property type="match status" value="1"/>
</dbReference>
<proteinExistence type="predicted"/>
<evidence type="ECO:0000313" key="3">
    <source>
        <dbReference type="Proteomes" id="UP000516421"/>
    </source>
</evidence>
<accession>A0A7H2BKD9</accession>
<sequence>MKFSKLHHIGAVATISLLGLTGCGLKPSTSEVPAASAGSIQPIDGAEGQKLTVGAKNFTEQVILGKIGVLVADAAGFEVTDMTNIPGSQPARKVMLNGEVDMEWEYTGTAWMTYMGNSESIADQTAMWNAVSEADKKNGLTWGKPSELNNTYSFAVRSDYAKEHDLTKLSDIAKLPAEDRTLCIEAEFNSRSDGLNGMLKTYDMPRGEANGLPDGNISIMDTGTVYTATADGSCNFGEVFTTDGRIKALNLTVLEDDRQYFPAYNAAAVFNTETLQRYPELEGAYDQVAAKLNNDVMMDLNYKVDVEGQDPAQVAYDWMVQEGFISAAK</sequence>
<evidence type="ECO:0000313" key="2">
    <source>
        <dbReference type="EMBL" id="QNV40135.1"/>
    </source>
</evidence>
<protein>
    <submittedName>
        <fullName evidence="2">Glycine betaine ABC transporter substrate-binding protein</fullName>
    </submittedName>
</protein>
<dbReference type="PROSITE" id="PS51257">
    <property type="entry name" value="PROKAR_LIPOPROTEIN"/>
    <property type="match status" value="1"/>
</dbReference>
<dbReference type="RefSeq" id="WP_068172325.1">
    <property type="nucleotide sequence ID" value="NZ_CP061538.1"/>
</dbReference>
<dbReference type="SUPFAM" id="SSF53850">
    <property type="entry name" value="Periplasmic binding protein-like II"/>
    <property type="match status" value="1"/>
</dbReference>
<organism evidence="2 3">
    <name type="scientific">Rothia amarae</name>
    <dbReference type="NCBI Taxonomy" id="169480"/>
    <lineage>
        <taxon>Bacteria</taxon>
        <taxon>Bacillati</taxon>
        <taxon>Actinomycetota</taxon>
        <taxon>Actinomycetes</taxon>
        <taxon>Micrococcales</taxon>
        <taxon>Micrococcaceae</taxon>
        <taxon>Rothia</taxon>
    </lineage>
</organism>
<name>A0A7H2BKD9_9MICC</name>
<evidence type="ECO:0000259" key="1">
    <source>
        <dbReference type="Pfam" id="PF04069"/>
    </source>
</evidence>
<dbReference type="Gene3D" id="3.40.190.120">
    <property type="entry name" value="Osmoprotection protein (prox), domain 2"/>
    <property type="match status" value="1"/>
</dbReference>
<dbReference type="EMBL" id="CP061538">
    <property type="protein sequence ID" value="QNV40135.1"/>
    <property type="molecule type" value="Genomic_DNA"/>
</dbReference>